<reference evidence="2 3" key="1">
    <citation type="submission" date="2016-10" db="EMBL/GenBank/DDBJ databases">
        <authorList>
            <person name="de Groot N.N."/>
        </authorList>
    </citation>
    <scope>NUCLEOTIDE SEQUENCE [LARGE SCALE GENOMIC DNA]</scope>
    <source>
        <strain evidence="2 3">NP_1H</strain>
    </source>
</reference>
<keyword evidence="1" id="KW-0812">Transmembrane</keyword>
<evidence type="ECO:0000313" key="2">
    <source>
        <dbReference type="EMBL" id="SDI57799.1"/>
    </source>
</evidence>
<keyword evidence="1" id="KW-1133">Transmembrane helix</keyword>
<dbReference type="EMBL" id="FNDT01000014">
    <property type="protein sequence ID" value="SDI57799.1"/>
    <property type="molecule type" value="Genomic_DNA"/>
</dbReference>
<organism evidence="2 3">
    <name type="scientific">Arthrobacter subterraneus</name>
    <dbReference type="NCBI Taxonomy" id="335973"/>
    <lineage>
        <taxon>Bacteria</taxon>
        <taxon>Bacillati</taxon>
        <taxon>Actinomycetota</taxon>
        <taxon>Actinomycetes</taxon>
        <taxon>Micrococcales</taxon>
        <taxon>Micrococcaceae</taxon>
        <taxon>Arthrobacter</taxon>
    </lineage>
</organism>
<accession>A0A1G8LQ15</accession>
<keyword evidence="3" id="KW-1185">Reference proteome</keyword>
<feature type="transmembrane region" description="Helical" evidence="1">
    <location>
        <begin position="77"/>
        <end position="94"/>
    </location>
</feature>
<evidence type="ECO:0000256" key="1">
    <source>
        <dbReference type="SAM" id="Phobius"/>
    </source>
</evidence>
<evidence type="ECO:0000313" key="3">
    <source>
        <dbReference type="Proteomes" id="UP000199258"/>
    </source>
</evidence>
<dbReference type="Proteomes" id="UP000199258">
    <property type="component" value="Unassembled WGS sequence"/>
</dbReference>
<dbReference type="OrthoDB" id="3267263at2"/>
<dbReference type="STRING" id="335973.SAMN04488693_11479"/>
<keyword evidence="1" id="KW-0472">Membrane</keyword>
<name>A0A1G8LQ15_9MICC</name>
<dbReference type="AlphaFoldDB" id="A0A1G8LQ15"/>
<dbReference type="RefSeq" id="WP_026545606.1">
    <property type="nucleotide sequence ID" value="NZ_FNDT01000014.1"/>
</dbReference>
<sequence length="135" mass="14373">MKLSHLPLRASTGAFILNSGLTKREIDRDTAAYLQGMAANAFPQVKQLDPEKFGKVLAAVETGLGAALLVPFIPSRLVGLGLAAFSGGLLAMYFRTPGMTQDDAVRPTQEGTPVAKDVWMFGIALSLIIDGGRKR</sequence>
<protein>
    <submittedName>
        <fullName evidence="2">DoxX protein</fullName>
    </submittedName>
</protein>
<proteinExistence type="predicted"/>
<gene>
    <name evidence="2" type="ORF">SAMN04488693_11479</name>
</gene>